<evidence type="ECO:0000313" key="2">
    <source>
        <dbReference type="Proteomes" id="UP000007161"/>
    </source>
</evidence>
<gene>
    <name evidence="1" type="ordered locus">Marpi_1979</name>
</gene>
<protein>
    <submittedName>
        <fullName evidence="1">Uncharacterized protein</fullName>
    </submittedName>
</protein>
<dbReference type="AlphaFoldDB" id="H2J6S6"/>
<name>H2J6S6_MARPK</name>
<dbReference type="Proteomes" id="UP000007161">
    <property type="component" value="Chromosome"/>
</dbReference>
<proteinExistence type="predicted"/>
<accession>H2J6S6</accession>
<dbReference type="RefSeq" id="WP_014297427.1">
    <property type="nucleotide sequence ID" value="NC_016751.1"/>
</dbReference>
<dbReference type="HOGENOM" id="CLU_1106125_0_0_0"/>
<reference evidence="1 2" key="1">
    <citation type="journal article" date="2012" name="J. Bacteriol.">
        <title>Complete Genome Sequence of the Thermophilic, Piezophilic, Heterotrophic Bacterium Marinitoga piezophila KA3.</title>
        <authorList>
            <person name="Lucas S."/>
            <person name="Han J."/>
            <person name="Lapidus A."/>
            <person name="Cheng J.F."/>
            <person name="Goodwin L.A."/>
            <person name="Pitluck S."/>
            <person name="Peters L."/>
            <person name="Mikhailova N."/>
            <person name="Teshima H."/>
            <person name="Detter J.C."/>
            <person name="Han C."/>
            <person name="Tapia R."/>
            <person name="Land M."/>
            <person name="Hauser L."/>
            <person name="Kyrpides N.C."/>
            <person name="Ivanova N."/>
            <person name="Pagani I."/>
            <person name="Vannier P."/>
            <person name="Oger P."/>
            <person name="Bartlett D.H."/>
            <person name="Noll K.M."/>
            <person name="Woyke T."/>
            <person name="Jebbar M."/>
        </authorList>
    </citation>
    <scope>NUCLEOTIDE SEQUENCE [LARGE SCALE GENOMIC DNA]</scope>
    <source>
        <strain evidence="2">DSM 14283 / JCM 11233 / KA3</strain>
    </source>
</reference>
<evidence type="ECO:0000313" key="1">
    <source>
        <dbReference type="EMBL" id="AEX86357.1"/>
    </source>
</evidence>
<sequence>MNNQSRDNEFYKNIGERVFAVYNQYGYSGVVKNTINLILIDEIVKRKVESEDKEKVLRAYLRDGRALASEISRHLKVDKNTAQNLLKKSYNMWYSGEESGRKELKEILIDSLKNSKHNVKRVLESGKITIVVDNKLLKEQLEQLFYENGIYADYSFNRDLMVIDLYHLTVIFSKGEEIKIKDFEKALMNINSEFKEIYSKFKAEKVLEKKEPKEYLEDLLKLGGKKILGKIGEDAVEKVYSLILEYFFGIN</sequence>
<keyword evidence="2" id="KW-1185">Reference proteome</keyword>
<dbReference type="EMBL" id="CP003257">
    <property type="protein sequence ID" value="AEX86357.1"/>
    <property type="molecule type" value="Genomic_DNA"/>
</dbReference>
<reference evidence="2" key="2">
    <citation type="submission" date="2012-01" db="EMBL/GenBank/DDBJ databases">
        <title>Complete sequence of chromosome of Marinitoga piezophila KA3.</title>
        <authorList>
            <person name="Lucas S."/>
            <person name="Han J."/>
            <person name="Lapidus A."/>
            <person name="Cheng J.-F."/>
            <person name="Goodwin L."/>
            <person name="Pitluck S."/>
            <person name="Peters L."/>
            <person name="Mikhailova N."/>
            <person name="Teshima H."/>
            <person name="Detter J.C."/>
            <person name="Han C."/>
            <person name="Tapia R."/>
            <person name="Land M."/>
            <person name="Hauser L."/>
            <person name="Kyrpides N."/>
            <person name="Ivanova N."/>
            <person name="Pagani I."/>
            <person name="Jebbar M."/>
            <person name="Vannier P."/>
            <person name="Oger P."/>
            <person name="Cario A."/>
            <person name="Bartlett D."/>
            <person name="Noll K.M."/>
            <person name="Woyke T."/>
        </authorList>
    </citation>
    <scope>NUCLEOTIDE SEQUENCE [LARGE SCALE GENOMIC DNA]</scope>
    <source>
        <strain evidence="2">DSM 14283 / JCM 11233 / KA3</strain>
    </source>
</reference>
<dbReference type="KEGG" id="mpz:Marpi_1979"/>
<organism evidence="1 2">
    <name type="scientific">Marinitoga piezophila (strain DSM 14283 / JCM 11233 / KA3)</name>
    <dbReference type="NCBI Taxonomy" id="443254"/>
    <lineage>
        <taxon>Bacteria</taxon>
        <taxon>Thermotogati</taxon>
        <taxon>Thermotogota</taxon>
        <taxon>Thermotogae</taxon>
        <taxon>Petrotogales</taxon>
        <taxon>Petrotogaceae</taxon>
        <taxon>Marinitoga</taxon>
    </lineage>
</organism>